<name>A0A1M6HUH0_9FIRM</name>
<reference evidence="2 3" key="1">
    <citation type="submission" date="2016-11" db="EMBL/GenBank/DDBJ databases">
        <authorList>
            <person name="Jaros S."/>
            <person name="Januszkiewicz K."/>
            <person name="Wedrychowicz H."/>
        </authorList>
    </citation>
    <scope>NUCLEOTIDE SEQUENCE [LARGE SCALE GENOMIC DNA]</scope>
    <source>
        <strain evidence="2 3">DSM 17477</strain>
    </source>
</reference>
<dbReference type="GO" id="GO:0019752">
    <property type="term" value="P:carboxylic acid metabolic process"/>
    <property type="evidence" value="ECO:0007669"/>
    <property type="project" value="UniProtKB-ARBA"/>
</dbReference>
<dbReference type="PIRSF" id="PIRSF001439">
    <property type="entry name" value="CryM"/>
    <property type="match status" value="1"/>
</dbReference>
<accession>A0A1M6HUH0</accession>
<evidence type="ECO:0000313" key="2">
    <source>
        <dbReference type="EMBL" id="SHJ25810.1"/>
    </source>
</evidence>
<proteinExistence type="inferred from homology"/>
<protein>
    <submittedName>
        <fullName evidence="2">Ornithine cyclodeaminase</fullName>
    </submittedName>
</protein>
<dbReference type="Proteomes" id="UP000184052">
    <property type="component" value="Unassembled WGS sequence"/>
</dbReference>
<keyword evidence="3" id="KW-1185">Reference proteome</keyword>
<dbReference type="InterPro" id="IPR036291">
    <property type="entry name" value="NAD(P)-bd_dom_sf"/>
</dbReference>
<evidence type="ECO:0000256" key="1">
    <source>
        <dbReference type="ARBA" id="ARBA00008903"/>
    </source>
</evidence>
<evidence type="ECO:0000313" key="3">
    <source>
        <dbReference type="Proteomes" id="UP000184052"/>
    </source>
</evidence>
<dbReference type="Gene3D" id="3.40.50.720">
    <property type="entry name" value="NAD(P)-binding Rossmann-like Domain"/>
    <property type="match status" value="1"/>
</dbReference>
<dbReference type="GO" id="GO:0005737">
    <property type="term" value="C:cytoplasm"/>
    <property type="evidence" value="ECO:0007669"/>
    <property type="project" value="TreeGrafter"/>
</dbReference>
<dbReference type="EMBL" id="FQZL01000014">
    <property type="protein sequence ID" value="SHJ25810.1"/>
    <property type="molecule type" value="Genomic_DNA"/>
</dbReference>
<dbReference type="FunFam" id="3.40.50.720:FF:000311">
    <property type="entry name" value="Ornithine cyclodeaminase"/>
    <property type="match status" value="1"/>
</dbReference>
<dbReference type="STRING" id="1121476.SAMN02745751_02114"/>
<organism evidence="2 3">
    <name type="scientific">Dethiosulfatibacter aminovorans DSM 17477</name>
    <dbReference type="NCBI Taxonomy" id="1121476"/>
    <lineage>
        <taxon>Bacteria</taxon>
        <taxon>Bacillati</taxon>
        <taxon>Bacillota</taxon>
        <taxon>Tissierellia</taxon>
        <taxon>Dethiosulfatibacter</taxon>
    </lineage>
</organism>
<dbReference type="PANTHER" id="PTHR13812:SF19">
    <property type="entry name" value="KETIMINE REDUCTASE MU-CRYSTALLIN"/>
    <property type="match status" value="1"/>
</dbReference>
<gene>
    <name evidence="2" type="ORF">SAMN02745751_02114</name>
</gene>
<dbReference type="SUPFAM" id="SSF51735">
    <property type="entry name" value="NAD(P)-binding Rossmann-fold domains"/>
    <property type="match status" value="1"/>
</dbReference>
<dbReference type="PANTHER" id="PTHR13812">
    <property type="entry name" value="KETIMINE REDUCTASE MU-CRYSTALLIN"/>
    <property type="match status" value="1"/>
</dbReference>
<dbReference type="Gene3D" id="3.30.1780.10">
    <property type="entry name" value="ornithine cyclodeaminase, domain 1"/>
    <property type="match status" value="1"/>
</dbReference>
<dbReference type="OrthoDB" id="9792005at2"/>
<dbReference type="InterPro" id="IPR023401">
    <property type="entry name" value="ODC_N"/>
</dbReference>
<dbReference type="GO" id="GO:0016491">
    <property type="term" value="F:oxidoreductase activity"/>
    <property type="evidence" value="ECO:0007669"/>
    <property type="project" value="UniProtKB-ARBA"/>
</dbReference>
<dbReference type="RefSeq" id="WP_073049547.1">
    <property type="nucleotide sequence ID" value="NZ_FQZL01000014.1"/>
</dbReference>
<sequence>MEVSIFGRKDMQEILEMKEVIEGVKAVYKLKAEEETAVWPLVSYDFEEPAGVMDIKSGYIRGNINLHGAKMLNTFWGNDNVNTPIFNGLLMVFDSNTGVPLGMMDASYVTCMRTGAAGAIGVEVLARTDSRKLFILGAGKQASFQIAATLILMPGIEKVYIADALSYENAVNFADRMPEVLRKDFKILNREYVDFEAIEDMAAGVGDSDVIITITPSRSPVIKKEWLKPGTHLSCVGADMKGKVEIDPEIFTNAKIYADDKKQCMEVGEMELAVKKGIITEKKVVGEVGAVIAGLIPGRETKDEITVFDATGVALLDLVTAKIAIDLAKEKGLGRKAEI</sequence>
<dbReference type="InterPro" id="IPR003462">
    <property type="entry name" value="ODC_Mu_crystall"/>
</dbReference>
<dbReference type="Pfam" id="PF02423">
    <property type="entry name" value="OCD_Mu_crystall"/>
    <property type="match status" value="1"/>
</dbReference>
<comment type="similarity">
    <text evidence="1">Belongs to the ornithine cyclodeaminase/mu-crystallin family.</text>
</comment>
<dbReference type="AlphaFoldDB" id="A0A1M6HUH0"/>